<evidence type="ECO:0000313" key="3">
    <source>
        <dbReference type="Proteomes" id="UP000307956"/>
    </source>
</evidence>
<gene>
    <name evidence="2" type="ORF">E6O51_06750</name>
</gene>
<dbReference type="OrthoDB" id="6089671at2"/>
<comment type="caution">
    <text evidence="2">The sequence shown here is derived from an EMBL/GenBank/DDBJ whole genome shotgun (WGS) entry which is preliminary data.</text>
</comment>
<sequence length="76" mass="8566">MRSVLCLFLLCALVPPPADAAPAPWYLWRSKVDGKLHCAQASPGPGWERERGPFRDIRCEKPFVGPRSVEPPPERR</sequence>
<name>A0A4S4AS66_9RHOO</name>
<reference evidence="2 3" key="1">
    <citation type="submission" date="2019-04" db="EMBL/GenBank/DDBJ databases">
        <title>Azoarcus rhizosphaerae sp. nov. isolated from rhizosphere of Ficus religiosa.</title>
        <authorList>
            <person name="Lin S.-Y."/>
            <person name="Hameed A."/>
            <person name="Hsu Y.-H."/>
            <person name="Young C.-C."/>
        </authorList>
    </citation>
    <scope>NUCLEOTIDE SEQUENCE [LARGE SCALE GENOMIC DNA]</scope>
    <source>
        <strain evidence="2 3">CC-YHH848</strain>
    </source>
</reference>
<feature type="signal peptide" evidence="1">
    <location>
        <begin position="1"/>
        <end position="20"/>
    </location>
</feature>
<dbReference type="Proteomes" id="UP000307956">
    <property type="component" value="Unassembled WGS sequence"/>
</dbReference>
<evidence type="ECO:0008006" key="4">
    <source>
        <dbReference type="Google" id="ProtNLM"/>
    </source>
</evidence>
<organism evidence="2 3">
    <name type="scientific">Pseudothauera rhizosphaerae</name>
    <dbReference type="NCBI Taxonomy" id="2565932"/>
    <lineage>
        <taxon>Bacteria</taxon>
        <taxon>Pseudomonadati</taxon>
        <taxon>Pseudomonadota</taxon>
        <taxon>Betaproteobacteria</taxon>
        <taxon>Rhodocyclales</taxon>
        <taxon>Zoogloeaceae</taxon>
        <taxon>Pseudothauera</taxon>
    </lineage>
</organism>
<protein>
    <recommendedName>
        <fullName evidence="4">DUF4124 domain-containing protein</fullName>
    </recommendedName>
</protein>
<evidence type="ECO:0000313" key="2">
    <source>
        <dbReference type="EMBL" id="THF62652.1"/>
    </source>
</evidence>
<dbReference type="RefSeq" id="WP_136384205.1">
    <property type="nucleotide sequence ID" value="NZ_SSOD01000004.1"/>
</dbReference>
<dbReference type="AlphaFoldDB" id="A0A4S4AS66"/>
<feature type="chain" id="PRO_5020801033" description="DUF4124 domain-containing protein" evidence="1">
    <location>
        <begin position="21"/>
        <end position="76"/>
    </location>
</feature>
<evidence type="ECO:0000256" key="1">
    <source>
        <dbReference type="SAM" id="SignalP"/>
    </source>
</evidence>
<proteinExistence type="predicted"/>
<keyword evidence="3" id="KW-1185">Reference proteome</keyword>
<dbReference type="EMBL" id="SSOD01000004">
    <property type="protein sequence ID" value="THF62652.1"/>
    <property type="molecule type" value="Genomic_DNA"/>
</dbReference>
<accession>A0A4S4AS66</accession>
<keyword evidence="1" id="KW-0732">Signal</keyword>